<reference evidence="2" key="1">
    <citation type="submission" date="2022-11" db="EMBL/GenBank/DDBJ databases">
        <title>Methylomonas rapida sp. nov., Carotenoid-Producing Obligate Methanotrophs with High Growth Characteristics and Biotechnological Potential.</title>
        <authorList>
            <person name="Tikhonova E.N."/>
            <person name="Suleimanov R.Z."/>
            <person name="Miroshnikov K."/>
            <person name="Oshkin I.Y."/>
            <person name="Belova S.E."/>
            <person name="Danilova O.V."/>
            <person name="Ashikhmin A."/>
            <person name="Konopkin A."/>
            <person name="But S.Y."/>
            <person name="Khmelenina V.N."/>
            <person name="Kuznetsov N."/>
            <person name="Pimenov N.V."/>
            <person name="Dedysh S.N."/>
        </authorList>
    </citation>
    <scope>NUCLEOTIDE SEQUENCE</scope>
    <source>
        <strain evidence="2">MP1</strain>
    </source>
</reference>
<evidence type="ECO:0000313" key="2">
    <source>
        <dbReference type="EMBL" id="WAR45462.1"/>
    </source>
</evidence>
<dbReference type="EMBL" id="CP113517">
    <property type="protein sequence ID" value="WAR43591.1"/>
    <property type="molecule type" value="Genomic_DNA"/>
</dbReference>
<protein>
    <submittedName>
        <fullName evidence="2">Uncharacterized protein</fullName>
    </submittedName>
</protein>
<proteinExistence type="predicted"/>
<organism evidence="2 3">
    <name type="scientific">Methylomonas rapida</name>
    <dbReference type="NCBI Taxonomy" id="2963939"/>
    <lineage>
        <taxon>Bacteria</taxon>
        <taxon>Pseudomonadati</taxon>
        <taxon>Pseudomonadota</taxon>
        <taxon>Gammaproteobacteria</taxon>
        <taxon>Methylococcales</taxon>
        <taxon>Methylococcaceae</taxon>
        <taxon>Methylomonas</taxon>
    </lineage>
</organism>
<dbReference type="EMBL" id="CP113517">
    <property type="protein sequence ID" value="WAR45462.1"/>
    <property type="molecule type" value="Genomic_DNA"/>
</dbReference>
<gene>
    <name evidence="2" type="ORF">NM686_002820</name>
    <name evidence="1" type="ORF">NM686_014550</name>
</gene>
<name>A0ABY7GLT4_9GAMM</name>
<evidence type="ECO:0000313" key="3">
    <source>
        <dbReference type="Proteomes" id="UP001162780"/>
    </source>
</evidence>
<accession>A0ABY7GLT4</accession>
<keyword evidence="3" id="KW-1185">Reference proteome</keyword>
<sequence length="191" mass="21166">MKIVTHSVADFADVQKELLPPGAAWDWPAGGLGRDLLLGMAAELARVEAATQAVLDNAIETHRPKISSWHISEYRRVASEALAGVTEAMPRKMFGVGSHVGDRLWSANGPATTFPVDLVRVDHLLTRPLRAGSRVGDRCWSHRGRYILRVRYYRSVADPKVLWDALADFKQAHVYLWFEDITGSGGEVSYA</sequence>
<dbReference type="Proteomes" id="UP001162780">
    <property type="component" value="Chromosome"/>
</dbReference>
<evidence type="ECO:0000313" key="1">
    <source>
        <dbReference type="EMBL" id="WAR43591.1"/>
    </source>
</evidence>
<dbReference type="RefSeq" id="WP_255188557.1">
    <property type="nucleotide sequence ID" value="NZ_CP113517.1"/>
</dbReference>